<accession>A0A7J9MG70</accession>
<gene>
    <name evidence="4" type="ORF">Goshw_005642</name>
</gene>
<dbReference type="InterPro" id="IPR036875">
    <property type="entry name" value="Znf_CCHC_sf"/>
</dbReference>
<keyword evidence="1" id="KW-0479">Metal-binding</keyword>
<evidence type="ECO:0000313" key="4">
    <source>
        <dbReference type="EMBL" id="MBA0869944.1"/>
    </source>
</evidence>
<evidence type="ECO:0000313" key="5">
    <source>
        <dbReference type="Proteomes" id="UP000593576"/>
    </source>
</evidence>
<name>A0A7J9MG70_GOSSC</name>
<proteinExistence type="predicted"/>
<dbReference type="PANTHER" id="PTHR31286:SF173">
    <property type="entry name" value="DUF4283 DOMAIN-CONTAINING PROTEIN"/>
    <property type="match status" value="1"/>
</dbReference>
<reference evidence="4 5" key="1">
    <citation type="journal article" date="2019" name="Genome Biol. Evol.">
        <title>Insights into the evolution of the New World diploid cottons (Gossypium, subgenus Houzingenia) based on genome sequencing.</title>
        <authorList>
            <person name="Grover C.E."/>
            <person name="Arick M.A. 2nd"/>
            <person name="Thrash A."/>
            <person name="Conover J.L."/>
            <person name="Sanders W.S."/>
            <person name="Peterson D.G."/>
            <person name="Frelichowski J.E."/>
            <person name="Scheffler J.A."/>
            <person name="Scheffler B.E."/>
            <person name="Wendel J.F."/>
        </authorList>
    </citation>
    <scope>NUCLEOTIDE SEQUENCE [LARGE SCALE GENOMIC DNA]</scope>
    <source>
        <strain evidence="4">1</strain>
        <tissue evidence="4">Leaf</tissue>
    </source>
</reference>
<dbReference type="InterPro" id="IPR040256">
    <property type="entry name" value="At4g02000-like"/>
</dbReference>
<dbReference type="InterPro" id="IPR001878">
    <property type="entry name" value="Znf_CCHC"/>
</dbReference>
<sequence length="409" mass="44442">MQNSGNNGDGGPHPNGVRNTKQVRFKESLVEEGYSMAVDPDPPPNLLWNDKLLGGVAVVSDLNHFGPSMGIENKFELLEGDLLGRNIDYNAINDLILNLWKPAKSIHLMDIAKGYFLVKFQAFEDYNKALTQGPWIFYGQYLTVQPLTKDFSPSQPYPSVVLAWIQLPSLPGYLYKRKIIEAIGGLIGKVVMIDGAIQRVEYEALSTVCFACGKYGHVKKLCPLVGDKAQEKAEIAVVTFTSGAVGEGESAKRPEFGLFSALIEEEEPTGDLKHTVGENSEERNKEMVTEGRGSKVDFGPAMGPDKGSFLGSIGADVLGRTSKDLMENSMGPKNKRGCTRDSSNRGNHKTSFALRGLGSRFKSSGNSRIPLAESMEVMVELLSPQGPSKTMNVELDDAGLSMGGDTVSR</sequence>
<keyword evidence="5" id="KW-1185">Reference proteome</keyword>
<feature type="region of interest" description="Disordered" evidence="2">
    <location>
        <begin position="269"/>
        <end position="301"/>
    </location>
</feature>
<feature type="domain" description="CCHC-type" evidence="3">
    <location>
        <begin position="209"/>
        <end position="223"/>
    </location>
</feature>
<organism evidence="4 5">
    <name type="scientific">Gossypium schwendimanii</name>
    <name type="common">Cotton</name>
    <dbReference type="NCBI Taxonomy" id="34291"/>
    <lineage>
        <taxon>Eukaryota</taxon>
        <taxon>Viridiplantae</taxon>
        <taxon>Streptophyta</taxon>
        <taxon>Embryophyta</taxon>
        <taxon>Tracheophyta</taxon>
        <taxon>Spermatophyta</taxon>
        <taxon>Magnoliopsida</taxon>
        <taxon>eudicotyledons</taxon>
        <taxon>Gunneridae</taxon>
        <taxon>Pentapetalae</taxon>
        <taxon>rosids</taxon>
        <taxon>malvids</taxon>
        <taxon>Malvales</taxon>
        <taxon>Malvaceae</taxon>
        <taxon>Malvoideae</taxon>
        <taxon>Gossypium</taxon>
    </lineage>
</organism>
<feature type="compositionally biased region" description="Basic and acidic residues" evidence="2">
    <location>
        <begin position="270"/>
        <end position="295"/>
    </location>
</feature>
<dbReference type="EMBL" id="JABFAF010000011">
    <property type="protein sequence ID" value="MBA0869944.1"/>
    <property type="molecule type" value="Genomic_DNA"/>
</dbReference>
<dbReference type="PANTHER" id="PTHR31286">
    <property type="entry name" value="GLYCINE-RICH CELL WALL STRUCTURAL PROTEIN 1.8-LIKE"/>
    <property type="match status" value="1"/>
</dbReference>
<dbReference type="AlphaFoldDB" id="A0A7J9MG70"/>
<evidence type="ECO:0000259" key="3">
    <source>
        <dbReference type="PROSITE" id="PS50158"/>
    </source>
</evidence>
<keyword evidence="1" id="KW-0863">Zinc-finger</keyword>
<evidence type="ECO:0000256" key="2">
    <source>
        <dbReference type="SAM" id="MobiDB-lite"/>
    </source>
</evidence>
<keyword evidence="1" id="KW-0862">Zinc</keyword>
<dbReference type="SUPFAM" id="SSF57756">
    <property type="entry name" value="Retrovirus zinc finger-like domains"/>
    <property type="match status" value="1"/>
</dbReference>
<evidence type="ECO:0000256" key="1">
    <source>
        <dbReference type="PROSITE-ProRule" id="PRU00047"/>
    </source>
</evidence>
<feature type="region of interest" description="Disordered" evidence="2">
    <location>
        <begin position="324"/>
        <end position="351"/>
    </location>
</feature>
<dbReference type="Pfam" id="PF14111">
    <property type="entry name" value="DUF4283"/>
    <property type="match status" value="1"/>
</dbReference>
<dbReference type="GO" id="GO:0003676">
    <property type="term" value="F:nucleic acid binding"/>
    <property type="evidence" value="ECO:0007669"/>
    <property type="project" value="InterPro"/>
</dbReference>
<dbReference type="OrthoDB" id="1085362at2759"/>
<comment type="caution">
    <text evidence="4">The sequence shown here is derived from an EMBL/GenBank/DDBJ whole genome shotgun (WGS) entry which is preliminary data.</text>
</comment>
<dbReference type="InterPro" id="IPR025558">
    <property type="entry name" value="DUF4283"/>
</dbReference>
<feature type="region of interest" description="Disordered" evidence="2">
    <location>
        <begin position="1"/>
        <end position="20"/>
    </location>
</feature>
<dbReference type="PROSITE" id="PS50158">
    <property type="entry name" value="ZF_CCHC"/>
    <property type="match status" value="1"/>
</dbReference>
<protein>
    <recommendedName>
        <fullName evidence="3">CCHC-type domain-containing protein</fullName>
    </recommendedName>
</protein>
<feature type="region of interest" description="Disordered" evidence="2">
    <location>
        <begin position="386"/>
        <end position="409"/>
    </location>
</feature>
<dbReference type="Proteomes" id="UP000593576">
    <property type="component" value="Unassembled WGS sequence"/>
</dbReference>
<dbReference type="GO" id="GO:0008270">
    <property type="term" value="F:zinc ion binding"/>
    <property type="evidence" value="ECO:0007669"/>
    <property type="project" value="UniProtKB-KW"/>
</dbReference>